<gene>
    <name evidence="3" type="primary">CPAMD8</name>
    <name evidence="3" type="ORF">TNCT_165211</name>
</gene>
<name>A0A8X6JG05_TRICU</name>
<dbReference type="PROSITE" id="PS00477">
    <property type="entry name" value="ALPHA_2_MACROGLOBULIN"/>
    <property type="match status" value="1"/>
</dbReference>
<dbReference type="InterPro" id="IPR019742">
    <property type="entry name" value="MacrogloblnA2_CS"/>
</dbReference>
<comment type="caution">
    <text evidence="3">The sequence shown here is derived from an EMBL/GenBank/DDBJ whole genome shotgun (WGS) entry which is preliminary data.</text>
</comment>
<organism evidence="3 4">
    <name type="scientific">Trichonephila clavata</name>
    <name type="common">Joro spider</name>
    <name type="synonym">Nephila clavata</name>
    <dbReference type="NCBI Taxonomy" id="2740835"/>
    <lineage>
        <taxon>Eukaryota</taxon>
        <taxon>Metazoa</taxon>
        <taxon>Ecdysozoa</taxon>
        <taxon>Arthropoda</taxon>
        <taxon>Chelicerata</taxon>
        <taxon>Arachnida</taxon>
        <taxon>Araneae</taxon>
        <taxon>Araneomorphae</taxon>
        <taxon>Entelegynae</taxon>
        <taxon>Araneoidea</taxon>
        <taxon>Nephilidae</taxon>
        <taxon>Trichonephila</taxon>
    </lineage>
</organism>
<proteinExistence type="predicted"/>
<dbReference type="Proteomes" id="UP000887116">
    <property type="component" value="Unassembled WGS sequence"/>
</dbReference>
<dbReference type="InterPro" id="IPR047565">
    <property type="entry name" value="Alpha-macroglob_thiol-ester_cl"/>
</dbReference>
<keyword evidence="4" id="KW-1185">Reference proteome</keyword>
<dbReference type="EMBL" id="BMAO01029729">
    <property type="protein sequence ID" value="GFR33795.1"/>
    <property type="molecule type" value="Genomic_DNA"/>
</dbReference>
<reference evidence="3" key="1">
    <citation type="submission" date="2020-07" db="EMBL/GenBank/DDBJ databases">
        <title>Multicomponent nature underlies the extraordinary mechanical properties of spider dragline silk.</title>
        <authorList>
            <person name="Kono N."/>
            <person name="Nakamura H."/>
            <person name="Mori M."/>
            <person name="Yoshida Y."/>
            <person name="Ohtoshi R."/>
            <person name="Malay A.D."/>
            <person name="Moran D.A.P."/>
            <person name="Tomita M."/>
            <person name="Numata K."/>
            <person name="Arakawa K."/>
        </authorList>
    </citation>
    <scope>NUCLEOTIDE SEQUENCE</scope>
</reference>
<dbReference type="Pfam" id="PF07678">
    <property type="entry name" value="TED_complement"/>
    <property type="match status" value="1"/>
</dbReference>
<dbReference type="AlphaFoldDB" id="A0A8X6JG05"/>
<dbReference type="Gene3D" id="1.50.10.20">
    <property type="match status" value="1"/>
</dbReference>
<dbReference type="InterPro" id="IPR011626">
    <property type="entry name" value="Alpha-macroglobulin_TED"/>
</dbReference>
<dbReference type="GO" id="GO:0005615">
    <property type="term" value="C:extracellular space"/>
    <property type="evidence" value="ECO:0007669"/>
    <property type="project" value="InterPro"/>
</dbReference>
<evidence type="ECO:0000313" key="4">
    <source>
        <dbReference type="Proteomes" id="UP000887116"/>
    </source>
</evidence>
<dbReference type="PANTHER" id="PTHR11412:SF171">
    <property type="entry name" value="PREGNANCY ZONE PROTEIN-LIKE PROTEIN"/>
    <property type="match status" value="1"/>
</dbReference>
<protein>
    <submittedName>
        <fullName evidence="3">C3 and PZP-like alpha-2-macroglobulin domain-containing protein 8</fullName>
    </submittedName>
</protein>
<feature type="domain" description="Alpha-macroglobulin-like TED" evidence="2">
    <location>
        <begin position="42"/>
        <end position="318"/>
    </location>
</feature>
<dbReference type="SUPFAM" id="SSF48239">
    <property type="entry name" value="Terpenoid cyclases/Protein prenyltransferases"/>
    <property type="match status" value="1"/>
</dbReference>
<feature type="non-terminal residue" evidence="3">
    <location>
        <position position="1"/>
    </location>
</feature>
<dbReference type="SMART" id="SM01419">
    <property type="entry name" value="Thiol-ester_cl"/>
    <property type="match status" value="1"/>
</dbReference>
<evidence type="ECO:0000259" key="2">
    <source>
        <dbReference type="Pfam" id="PF07678"/>
    </source>
</evidence>
<accession>A0A8X6JG05</accession>
<dbReference type="InterPro" id="IPR050473">
    <property type="entry name" value="A2M/Complement_sys"/>
</dbReference>
<dbReference type="OrthoDB" id="6423155at2759"/>
<dbReference type="PANTHER" id="PTHR11412">
    <property type="entry name" value="MACROGLOBULIN / COMPLEMENT"/>
    <property type="match status" value="1"/>
</dbReference>
<evidence type="ECO:0000256" key="1">
    <source>
        <dbReference type="ARBA" id="ARBA00023157"/>
    </source>
</evidence>
<keyword evidence="1" id="KW-1015">Disulfide bond</keyword>
<dbReference type="InterPro" id="IPR008930">
    <property type="entry name" value="Terpenoid_cyclase/PrenylTrfase"/>
</dbReference>
<sequence>MIKHVICIFLLDEDNQTFSQSYDLNFPEDAVPDSERAFVDVTGIILGISIKNMNNLVNLPTGCGEQNLVHFTPNYLILDFLSSIGKLNDDIKSIAIQNLYTGYQREFNFRHYDGSFSAFGETDKTGSMFLTAFVLRSFSQAKRYIFIDDNALADMQTWIVARQQKDGCFPNIGQIFDSRIQGGLAGEKNSGAITAYVVTSLLISKYDNQTVIEKAFSCLNKNPPSSPYEIFLYAYTKALAGDNEAAQKLIDDIKPRVNSTDGIEYYKNPNGTQAINVETAAYAILANLQLGSNASDVLPLARYLAMKLNSLGGFYSTQ</sequence>
<evidence type="ECO:0000313" key="3">
    <source>
        <dbReference type="EMBL" id="GFR33795.1"/>
    </source>
</evidence>